<proteinExistence type="predicted"/>
<keyword evidence="3" id="KW-1185">Reference proteome</keyword>
<keyword evidence="1" id="KW-0472">Membrane</keyword>
<evidence type="ECO:0000256" key="1">
    <source>
        <dbReference type="SAM" id="Phobius"/>
    </source>
</evidence>
<accession>A0AAN9FIV9</accession>
<evidence type="ECO:0000313" key="3">
    <source>
        <dbReference type="Proteomes" id="UP001372338"/>
    </source>
</evidence>
<evidence type="ECO:0000313" key="2">
    <source>
        <dbReference type="EMBL" id="KAK7273778.1"/>
    </source>
</evidence>
<keyword evidence="1" id="KW-1133">Transmembrane helix</keyword>
<dbReference type="PANTHER" id="PTHR31414">
    <property type="entry name" value="TRANSMEMBRANE PROTEIN DDB_G0292058"/>
    <property type="match status" value="1"/>
</dbReference>
<dbReference type="Proteomes" id="UP001372338">
    <property type="component" value="Unassembled WGS sequence"/>
</dbReference>
<dbReference type="EMBL" id="JAYWIO010000003">
    <property type="protein sequence ID" value="KAK7273778.1"/>
    <property type="molecule type" value="Genomic_DNA"/>
</dbReference>
<organism evidence="2 3">
    <name type="scientific">Crotalaria pallida</name>
    <name type="common">Smooth rattlebox</name>
    <name type="synonym">Crotalaria striata</name>
    <dbReference type="NCBI Taxonomy" id="3830"/>
    <lineage>
        <taxon>Eukaryota</taxon>
        <taxon>Viridiplantae</taxon>
        <taxon>Streptophyta</taxon>
        <taxon>Embryophyta</taxon>
        <taxon>Tracheophyta</taxon>
        <taxon>Spermatophyta</taxon>
        <taxon>Magnoliopsida</taxon>
        <taxon>eudicotyledons</taxon>
        <taxon>Gunneridae</taxon>
        <taxon>Pentapetalae</taxon>
        <taxon>rosids</taxon>
        <taxon>fabids</taxon>
        <taxon>Fabales</taxon>
        <taxon>Fabaceae</taxon>
        <taxon>Papilionoideae</taxon>
        <taxon>50 kb inversion clade</taxon>
        <taxon>genistoids sensu lato</taxon>
        <taxon>core genistoids</taxon>
        <taxon>Crotalarieae</taxon>
        <taxon>Crotalaria</taxon>
    </lineage>
</organism>
<reference evidence="2 3" key="1">
    <citation type="submission" date="2024-01" db="EMBL/GenBank/DDBJ databases">
        <title>The genomes of 5 underutilized Papilionoideae crops provide insights into root nodulation and disease resistanc.</title>
        <authorList>
            <person name="Yuan L."/>
        </authorList>
    </citation>
    <scope>NUCLEOTIDE SEQUENCE [LARGE SCALE GENOMIC DNA]</scope>
    <source>
        <strain evidence="2">ZHUSHIDOU_FW_LH</strain>
        <tissue evidence="2">Leaf</tissue>
    </source>
</reference>
<sequence length="582" mass="64580">MIVSLSSSSAFSSSGSSRHSVKFILDDSLGPWKTEDTQMALAPAPGTDAPQSTLVLAANRTDRPDILRKFRIYRGGWDIANRNYWAIDGHAYASCVLRVDRDHDLVLSPYEQLECYSPESVLRALSVGFTGATGFIFAFLWFILFGLALVVHLCCGWGINIKGEGSYHSQRICLILLLLFTFATVTGCIILSVGQDKFHGEALDTLHYVVNQSDYTVQTLRNVTEYLSLAKTINVAEMLLPSDIMDDIDNLNRDLNTAADTLSEKTDENAVKIREVFNVVRLSLIVIAAVMLLLALIGLVLSILGHQHAILIFVISGWLLVATTFILCGVFMILNNAISDACMAMGEWVENPHAESALSNILPCVDQRTTNKTLFQSKQVVTNIVSVVDRFIYTTANANPTQDSMDYYNQSGPAMPPLCYPFDSQFRERQCTAQEVSSTNASSVWKKYECEVSEYGICTTVGRVTPQIYSELGGAVIASYALEHYTPLLLSLQNCNFVRDTFKEITSSYCPPLNHYLKIINAGLGLISVGVLLCLVLWILYANRPQREEVFVKLSLAEKIKKRFNKNYNNTNLSLPNATSEV</sequence>
<gene>
    <name evidence="2" type="ORF">RIF29_14841</name>
</gene>
<protein>
    <submittedName>
        <fullName evidence="2">Uncharacterized protein</fullName>
    </submittedName>
</protein>
<feature type="transmembrane region" description="Helical" evidence="1">
    <location>
        <begin position="311"/>
        <end position="334"/>
    </location>
</feature>
<dbReference type="InterPro" id="IPR040283">
    <property type="entry name" value="DDB_G0292058-like"/>
</dbReference>
<dbReference type="AlphaFoldDB" id="A0AAN9FIV9"/>
<keyword evidence="1" id="KW-0812">Transmembrane</keyword>
<feature type="transmembrane region" description="Helical" evidence="1">
    <location>
        <begin position="519"/>
        <end position="541"/>
    </location>
</feature>
<dbReference type="PANTHER" id="PTHR31414:SF16">
    <property type="entry name" value="TRANSMEMBRANE PROTEIN"/>
    <property type="match status" value="1"/>
</dbReference>
<feature type="transmembrane region" description="Helical" evidence="1">
    <location>
        <begin position="172"/>
        <end position="193"/>
    </location>
</feature>
<comment type="caution">
    <text evidence="2">The sequence shown here is derived from an EMBL/GenBank/DDBJ whole genome shotgun (WGS) entry which is preliminary data.</text>
</comment>
<dbReference type="GO" id="GO:0016020">
    <property type="term" value="C:membrane"/>
    <property type="evidence" value="ECO:0007669"/>
    <property type="project" value="TreeGrafter"/>
</dbReference>
<name>A0AAN9FIV9_CROPI</name>
<feature type="transmembrane region" description="Helical" evidence="1">
    <location>
        <begin position="135"/>
        <end position="160"/>
    </location>
</feature>
<feature type="transmembrane region" description="Helical" evidence="1">
    <location>
        <begin position="282"/>
        <end position="304"/>
    </location>
</feature>